<evidence type="ECO:0000313" key="2">
    <source>
        <dbReference type="EMBL" id="ANI93205.1"/>
    </source>
</evidence>
<dbReference type="RefSeq" id="WP_067472836.1">
    <property type="nucleotide sequence ID" value="NZ_CP015961.1"/>
</dbReference>
<accession>A0A173LLP3</accession>
<feature type="region of interest" description="Disordered" evidence="1">
    <location>
        <begin position="83"/>
        <end position="103"/>
    </location>
</feature>
<evidence type="ECO:0000313" key="3">
    <source>
        <dbReference type="Proteomes" id="UP000186104"/>
    </source>
</evidence>
<evidence type="ECO:0000256" key="1">
    <source>
        <dbReference type="SAM" id="MobiDB-lite"/>
    </source>
</evidence>
<feature type="compositionally biased region" description="Low complexity" evidence="1">
    <location>
        <begin position="93"/>
        <end position="103"/>
    </location>
</feature>
<gene>
    <name evidence="2" type="ORF">BJL86_2441</name>
</gene>
<keyword evidence="3" id="KW-1185">Reference proteome</keyword>
<dbReference type="KEGG" id="dtm:BJL86_2441"/>
<dbReference type="AlphaFoldDB" id="A0A173LLP3"/>
<dbReference type="EMBL" id="CP015961">
    <property type="protein sequence ID" value="ANI93205.1"/>
    <property type="molecule type" value="Genomic_DNA"/>
</dbReference>
<organism evidence="2 3">
    <name type="scientific">Dietzia timorensis</name>
    <dbReference type="NCBI Taxonomy" id="499555"/>
    <lineage>
        <taxon>Bacteria</taxon>
        <taxon>Bacillati</taxon>
        <taxon>Actinomycetota</taxon>
        <taxon>Actinomycetes</taxon>
        <taxon>Mycobacteriales</taxon>
        <taxon>Dietziaceae</taxon>
        <taxon>Dietzia</taxon>
    </lineage>
</organism>
<sequence>MFATRGHHAPTYSDQEIFSTTLYPRSPNSDWREIAIRAGSQAEAERIAMRVEEGGYSGIFLVSPARACARLVDEWGRVFRVGNWPREDGDGSDAGAAADAASG</sequence>
<dbReference type="Proteomes" id="UP000186104">
    <property type="component" value="Chromosome"/>
</dbReference>
<reference evidence="2 3" key="1">
    <citation type="submission" date="2016-06" db="EMBL/GenBank/DDBJ databases">
        <title>Complete genome sequence of a saline-alkali tolerant type strain Dietzia timorensis ID05-A0528T.</title>
        <authorList>
            <person name="Wu X."/>
        </authorList>
    </citation>
    <scope>NUCLEOTIDE SEQUENCE [LARGE SCALE GENOMIC DNA]</scope>
    <source>
        <strain evidence="2 3">ID05-A0528</strain>
    </source>
</reference>
<name>A0A173LLP3_9ACTN</name>
<proteinExistence type="predicted"/>
<dbReference type="OrthoDB" id="9778595at2"/>
<protein>
    <submittedName>
        <fullName evidence="2">Uncharacterized protein</fullName>
    </submittedName>
</protein>